<evidence type="ECO:0000256" key="1">
    <source>
        <dbReference type="SAM" id="MobiDB-lite"/>
    </source>
</evidence>
<feature type="region of interest" description="Disordered" evidence="1">
    <location>
        <begin position="26"/>
        <end position="75"/>
    </location>
</feature>
<organism evidence="2 3">
    <name type="scientific">Fusarium oxysporum (strain Fo5176)</name>
    <name type="common">Fusarium vascular wilt</name>
    <dbReference type="NCBI Taxonomy" id="660025"/>
    <lineage>
        <taxon>Eukaryota</taxon>
        <taxon>Fungi</taxon>
        <taxon>Dikarya</taxon>
        <taxon>Ascomycota</taxon>
        <taxon>Pezizomycotina</taxon>
        <taxon>Sordariomycetes</taxon>
        <taxon>Hypocreomycetidae</taxon>
        <taxon>Hypocreales</taxon>
        <taxon>Nectriaceae</taxon>
        <taxon>Fusarium</taxon>
        <taxon>Fusarium oxysporum species complex</taxon>
    </lineage>
</organism>
<name>A0A0D2Y2N8_FUSOF</name>
<reference evidence="2" key="2">
    <citation type="submission" date="2025-08" db="UniProtKB">
        <authorList>
            <consortium name="EnsemblFungi"/>
        </authorList>
    </citation>
    <scope>IDENTIFICATION</scope>
    <source>
        <strain evidence="2">4287 / CBS 123668 / FGSC 9935 / NRRL 34936</strain>
    </source>
</reference>
<reference evidence="3" key="1">
    <citation type="journal article" date="2012" name="Mol. Plant Microbe Interact.">
        <title>A highly conserved effector in Fusarium oxysporum is required for full virulence on Arabidopsis.</title>
        <authorList>
            <person name="Thatcher L.F."/>
            <person name="Gardiner D.M."/>
            <person name="Kazan K."/>
            <person name="Manners J."/>
        </authorList>
    </citation>
    <scope>NUCLEOTIDE SEQUENCE [LARGE SCALE GENOMIC DNA]</scope>
    <source>
        <strain evidence="3">Fo5176</strain>
    </source>
</reference>
<dbReference type="Proteomes" id="UP000002489">
    <property type="component" value="Unassembled WGS sequence"/>
</dbReference>
<feature type="compositionally biased region" description="Polar residues" evidence="1">
    <location>
        <begin position="63"/>
        <end position="75"/>
    </location>
</feature>
<dbReference type="AlphaFoldDB" id="A0A0D2Y2N8"/>
<sequence>MPASPPVIQEAVNANDPVRLQQIRQSVHNSISSSQTGSSPSRSNFPISHGHASSTPFGLHSMSFPSTHSSLSNGQRSVVNFSSSVTLTFKPSPFYQIEAVAGDIKTCDAP</sequence>
<accession>A0A0D2Y2N8</accession>
<protein>
    <submittedName>
        <fullName evidence="2">Uncharacterized protein</fullName>
    </submittedName>
</protein>
<evidence type="ECO:0000313" key="3">
    <source>
        <dbReference type="Proteomes" id="UP000002489"/>
    </source>
</evidence>
<feature type="compositionally biased region" description="Low complexity" evidence="1">
    <location>
        <begin position="30"/>
        <end position="43"/>
    </location>
</feature>
<evidence type="ECO:0000313" key="2">
    <source>
        <dbReference type="EnsemblFungi" id="FOXG_10537P0"/>
    </source>
</evidence>
<proteinExistence type="predicted"/>
<dbReference type="STRING" id="426428.A0A0D2Y2N8"/>
<dbReference type="EnsemblFungi" id="FOXG_10537T0">
    <property type="protein sequence ID" value="FOXG_10537P0"/>
    <property type="gene ID" value="FOXG_10537"/>
</dbReference>